<evidence type="ECO:0000313" key="1">
    <source>
        <dbReference type="EMBL" id="WQD37426.1"/>
    </source>
</evidence>
<gene>
    <name evidence="1" type="ORF">U0035_17290</name>
</gene>
<sequence>MKYPLLFLISAGWLLGCNNVSNLGKTGSDSDSLAGVTAARDSIIVLDSITSADTISAVVPGDDPVIQVTVPAETLPVTRLQRTITSDMQSIRLSVTDLDVGQLRVSITHSKPDANIRISQVIRPDGSMDGPYGQQLVYDIKQRGTYIIIINKSNMASGTQAGDVFITLER</sequence>
<protein>
    <submittedName>
        <fullName evidence="1">Uncharacterized protein</fullName>
    </submittedName>
</protein>
<evidence type="ECO:0000313" key="2">
    <source>
        <dbReference type="Proteomes" id="UP001325680"/>
    </source>
</evidence>
<proteinExistence type="predicted"/>
<dbReference type="PROSITE" id="PS51257">
    <property type="entry name" value="PROKAR_LIPOPROTEIN"/>
    <property type="match status" value="1"/>
</dbReference>
<dbReference type="RefSeq" id="WP_114792449.1">
    <property type="nucleotide sequence ID" value="NZ_CP139960.1"/>
</dbReference>
<name>A0ABZ0W2T2_9BACT</name>
<reference evidence="1 2" key="1">
    <citation type="submission" date="2023-12" db="EMBL/GenBank/DDBJ databases">
        <title>Genome sequencing and assembly of bacterial species from a model synthetic community.</title>
        <authorList>
            <person name="Hogle S.L."/>
        </authorList>
    </citation>
    <scope>NUCLEOTIDE SEQUENCE [LARGE SCALE GENOMIC DNA]</scope>
    <source>
        <strain evidence="1 2">HAMBI_3031</strain>
    </source>
</reference>
<dbReference type="Proteomes" id="UP001325680">
    <property type="component" value="Chromosome"/>
</dbReference>
<accession>A0ABZ0W2T2</accession>
<dbReference type="EMBL" id="CP139960">
    <property type="protein sequence ID" value="WQD37426.1"/>
    <property type="molecule type" value="Genomic_DNA"/>
</dbReference>
<keyword evidence="2" id="KW-1185">Reference proteome</keyword>
<organism evidence="1 2">
    <name type="scientific">Niabella yanshanensis</name>
    <dbReference type="NCBI Taxonomy" id="577386"/>
    <lineage>
        <taxon>Bacteria</taxon>
        <taxon>Pseudomonadati</taxon>
        <taxon>Bacteroidota</taxon>
        <taxon>Chitinophagia</taxon>
        <taxon>Chitinophagales</taxon>
        <taxon>Chitinophagaceae</taxon>
        <taxon>Niabella</taxon>
    </lineage>
</organism>